<reference evidence="2" key="1">
    <citation type="submission" date="2016-10" db="EMBL/GenBank/DDBJ databases">
        <authorList>
            <person name="Varghese N."/>
            <person name="Submissions S."/>
        </authorList>
    </citation>
    <scope>NUCLEOTIDE SEQUENCE [LARGE SCALE GENOMIC DNA]</scope>
    <source>
        <strain evidence="2">DSM 45789</strain>
    </source>
</reference>
<sequence length="152" mass="17604">MTSANRIEVIVDVDSLAMYSSGNIVGDIFITEKMNSFPDQYWFDFPIIILGWWNRAVERLSKAKIGSTEILYFMDGPFRVNAAKIENKKVKLSFLKYDRVEVFTSIVDMAYLIEQLLNASRKLIRKINNKGWSSEDIEELRRSAKNLKELAL</sequence>
<evidence type="ECO:0000313" key="2">
    <source>
        <dbReference type="Proteomes" id="UP000198660"/>
    </source>
</evidence>
<dbReference type="AlphaFoldDB" id="A0A1I6PZR0"/>
<keyword evidence="2" id="KW-1185">Reference proteome</keyword>
<dbReference type="Proteomes" id="UP000198660">
    <property type="component" value="Unassembled WGS sequence"/>
</dbReference>
<proteinExistence type="predicted"/>
<gene>
    <name evidence="1" type="ORF">SAMN05444972_102239</name>
</gene>
<dbReference type="RefSeq" id="WP_091834139.1">
    <property type="nucleotide sequence ID" value="NZ_FPAA01000002.1"/>
</dbReference>
<name>A0A1I6PZR0_9BACL</name>
<protein>
    <submittedName>
        <fullName evidence="1">Uncharacterized protein</fullName>
    </submittedName>
</protein>
<dbReference type="OrthoDB" id="2621377at2"/>
<accession>A0A1I6PZR0</accession>
<dbReference type="EMBL" id="FPAA01000002">
    <property type="protein sequence ID" value="SFS45560.1"/>
    <property type="molecule type" value="Genomic_DNA"/>
</dbReference>
<organism evidence="1 2">
    <name type="scientific">Marininema halotolerans</name>
    <dbReference type="NCBI Taxonomy" id="1155944"/>
    <lineage>
        <taxon>Bacteria</taxon>
        <taxon>Bacillati</taxon>
        <taxon>Bacillota</taxon>
        <taxon>Bacilli</taxon>
        <taxon>Bacillales</taxon>
        <taxon>Thermoactinomycetaceae</taxon>
        <taxon>Marininema</taxon>
    </lineage>
</organism>
<evidence type="ECO:0000313" key="1">
    <source>
        <dbReference type="EMBL" id="SFS45560.1"/>
    </source>
</evidence>